<proteinExistence type="predicted"/>
<keyword evidence="2" id="KW-1185">Reference proteome</keyword>
<dbReference type="AlphaFoldDB" id="A0A2R8C0X9"/>
<evidence type="ECO:0000313" key="1">
    <source>
        <dbReference type="EMBL" id="SPJ26074.1"/>
    </source>
</evidence>
<reference evidence="2" key="1">
    <citation type="submission" date="2018-03" db="EMBL/GenBank/DDBJ databases">
        <authorList>
            <person name="Rodrigo-Torres L."/>
            <person name="Arahal R. D."/>
            <person name="Lucena T."/>
        </authorList>
    </citation>
    <scope>NUCLEOTIDE SEQUENCE [LARGE SCALE GENOMIC DNA]</scope>
    <source>
        <strain evidence="2">CECT 8504</strain>
    </source>
</reference>
<organism evidence="1 2">
    <name type="scientific">Palleronia abyssalis</name>
    <dbReference type="NCBI Taxonomy" id="1501240"/>
    <lineage>
        <taxon>Bacteria</taxon>
        <taxon>Pseudomonadati</taxon>
        <taxon>Pseudomonadota</taxon>
        <taxon>Alphaproteobacteria</taxon>
        <taxon>Rhodobacterales</taxon>
        <taxon>Roseobacteraceae</taxon>
        <taxon>Palleronia</taxon>
    </lineage>
</organism>
<gene>
    <name evidence="1" type="ORF">PAA8504_03930</name>
</gene>
<name>A0A2R8C0X9_9RHOB</name>
<accession>A0A2R8C0X9</accession>
<protein>
    <submittedName>
        <fullName evidence="1">Uncharacterized protein</fullName>
    </submittedName>
</protein>
<dbReference type="Proteomes" id="UP000244912">
    <property type="component" value="Unassembled WGS sequence"/>
</dbReference>
<sequence length="91" mass="9919">MSEIFTVGLDLAKTVVQGHRADGTGRAVLRKTLRRDQVLELSGQLPACLVAMEARGGAHFWGREVGKLGHDVRLIPPAYVTDAVRGRDRQA</sequence>
<dbReference type="EMBL" id="ONZF01000014">
    <property type="protein sequence ID" value="SPJ26074.1"/>
    <property type="molecule type" value="Genomic_DNA"/>
</dbReference>
<evidence type="ECO:0000313" key="2">
    <source>
        <dbReference type="Proteomes" id="UP000244912"/>
    </source>
</evidence>